<comment type="pathway">
    <text evidence="2">Protein modification; protein glycosylation.</text>
</comment>
<keyword evidence="7" id="KW-0735">Signal-anchor</keyword>
<dbReference type="EnsemblMetazoa" id="SSS_2716s_mrna">
    <property type="protein sequence ID" value="KAF7492277.1"/>
    <property type="gene ID" value="SSS_2716"/>
</dbReference>
<dbReference type="Pfam" id="PF00852">
    <property type="entry name" value="Glyco_transf_10"/>
    <property type="match status" value="1"/>
</dbReference>
<keyword evidence="10 12" id="KW-0472">Membrane</keyword>
<dbReference type="FunFam" id="3.40.50.11660:FF:000004">
    <property type="entry name" value="Glycoprotein 3-alpha-L-fucosyltransferase A"/>
    <property type="match status" value="1"/>
</dbReference>
<dbReference type="GO" id="GO:0008417">
    <property type="term" value="F:fucosyltransferase activity"/>
    <property type="evidence" value="ECO:0007669"/>
    <property type="project" value="InterPro"/>
</dbReference>
<evidence type="ECO:0000256" key="4">
    <source>
        <dbReference type="ARBA" id="ARBA00022676"/>
    </source>
</evidence>
<dbReference type="PANTHER" id="PTHR48438">
    <property type="entry name" value="ALPHA-(1,3)-FUCOSYLTRANSFERASE C-RELATED"/>
    <property type="match status" value="1"/>
</dbReference>
<evidence type="ECO:0000256" key="10">
    <source>
        <dbReference type="ARBA" id="ARBA00023136"/>
    </source>
</evidence>
<dbReference type="Gene3D" id="3.40.50.11660">
    <property type="entry name" value="Glycosyl transferase family 10, C-terminal domain"/>
    <property type="match status" value="1"/>
</dbReference>
<keyword evidence="8 12" id="KW-1133">Transmembrane helix</keyword>
<keyword evidence="17" id="KW-1185">Reference proteome</keyword>
<keyword evidence="6 12" id="KW-0812">Transmembrane</keyword>
<dbReference type="EC" id="2.4.1.-" evidence="12"/>
<dbReference type="EMBL" id="WVUK01000056">
    <property type="protein sequence ID" value="KAF7492277.1"/>
    <property type="molecule type" value="Genomic_DNA"/>
</dbReference>
<evidence type="ECO:0000313" key="15">
    <source>
        <dbReference type="EMBL" id="KAF7492277.1"/>
    </source>
</evidence>
<dbReference type="InterPro" id="IPR001503">
    <property type="entry name" value="Glyco_trans_10"/>
</dbReference>
<gene>
    <name evidence="15" type="ORF">SSS_2716</name>
</gene>
<dbReference type="Pfam" id="PF17039">
    <property type="entry name" value="Glyco_tran_10_N"/>
    <property type="match status" value="1"/>
</dbReference>
<evidence type="ECO:0000256" key="9">
    <source>
        <dbReference type="ARBA" id="ARBA00023034"/>
    </source>
</evidence>
<feature type="domain" description="Fucosyltransferase N-terminal" evidence="14">
    <location>
        <begin position="201"/>
        <end position="287"/>
    </location>
</feature>
<evidence type="ECO:0000256" key="5">
    <source>
        <dbReference type="ARBA" id="ARBA00022679"/>
    </source>
</evidence>
<comment type="subcellular location">
    <subcellularLocation>
        <location evidence="1 12">Golgi apparatus</location>
        <location evidence="1 12">Golgi stack membrane</location>
        <topology evidence="1 12">Single-pass type II membrane protein</topology>
    </subcellularLocation>
</comment>
<evidence type="ECO:0000313" key="16">
    <source>
        <dbReference type="EnsemblMetazoa" id="KAF7492277.1"/>
    </source>
</evidence>
<dbReference type="OrthoDB" id="427096at2759"/>
<evidence type="ECO:0000256" key="3">
    <source>
        <dbReference type="ARBA" id="ARBA00008919"/>
    </source>
</evidence>
<evidence type="ECO:0000256" key="7">
    <source>
        <dbReference type="ARBA" id="ARBA00022968"/>
    </source>
</evidence>
<dbReference type="UniPathway" id="UPA00378"/>
<evidence type="ECO:0000256" key="6">
    <source>
        <dbReference type="ARBA" id="ARBA00022692"/>
    </source>
</evidence>
<evidence type="ECO:0000313" key="17">
    <source>
        <dbReference type="Proteomes" id="UP000070412"/>
    </source>
</evidence>
<keyword evidence="4 12" id="KW-0328">Glycosyltransferase</keyword>
<keyword evidence="9 12" id="KW-0333">Golgi apparatus</keyword>
<evidence type="ECO:0000256" key="11">
    <source>
        <dbReference type="ARBA" id="ARBA00023180"/>
    </source>
</evidence>
<evidence type="ECO:0000256" key="2">
    <source>
        <dbReference type="ARBA" id="ARBA00004922"/>
    </source>
</evidence>
<organism evidence="15">
    <name type="scientific">Sarcoptes scabiei</name>
    <name type="common">Itch mite</name>
    <name type="synonym">Acarus scabiei</name>
    <dbReference type="NCBI Taxonomy" id="52283"/>
    <lineage>
        <taxon>Eukaryota</taxon>
        <taxon>Metazoa</taxon>
        <taxon>Ecdysozoa</taxon>
        <taxon>Arthropoda</taxon>
        <taxon>Chelicerata</taxon>
        <taxon>Arachnida</taxon>
        <taxon>Acari</taxon>
        <taxon>Acariformes</taxon>
        <taxon>Sarcoptiformes</taxon>
        <taxon>Astigmata</taxon>
        <taxon>Psoroptidia</taxon>
        <taxon>Sarcoptoidea</taxon>
        <taxon>Sarcoptidae</taxon>
        <taxon>Sarcoptinae</taxon>
        <taxon>Sarcoptes</taxon>
    </lineage>
</organism>
<evidence type="ECO:0000256" key="12">
    <source>
        <dbReference type="RuleBase" id="RU003832"/>
    </source>
</evidence>
<keyword evidence="11" id="KW-0325">Glycoprotein</keyword>
<sequence>MIMCKVIKLKYRFVLLGCCLLSFIFIVAINVVINAKQNGTNRTIETSKGIGLNEINQIDHNDQTNSLLFLSISEKNLPPNSPISNKTTSQNIIYKNFHLKRSITDRKKDRSKPWFMTNGTIWPQKSQNFRLSVWPEDLSRIELEQHSPISASTYDRIVNQLMYIPDDYDQNDFVPFGKRQLKKILLANGKHGWNDLLLGREQFVKDKCPVNACFLATDPRLMDRADVVLFKDRFVWPQNGRYSNMNQLWILFLLESPMNTQSFAKLPPNLFNLTATYRHDSDIVAPYEKYLPYNSIWPNDNDDDGDSGVSNRMFIDKQQRNYAEGKTKKIAWFVSNCNTKNKRMEYVRQLSKFIEVDIFGSCGRNKCPRNQSKRCFEMLDRDYKFYLAFENSNCRDYITEKFFVNALGLNDELNVIPIVLGANPEDYQRSAPPNSFIHVSNFESPSHLATYLHWLDRNDDVYNSFFDWKRSPKDGEFINTYFWCRLCTMIHAIESNPKPSGPSYQNIADWWSSSNICLKNGQYHWPFEQRSTENSFSFVI</sequence>
<name>A0A834RAS0_SARSC</name>
<evidence type="ECO:0000256" key="1">
    <source>
        <dbReference type="ARBA" id="ARBA00004447"/>
    </source>
</evidence>
<dbReference type="SUPFAM" id="SSF53756">
    <property type="entry name" value="UDP-Glycosyltransferase/glycogen phosphorylase"/>
    <property type="match status" value="1"/>
</dbReference>
<dbReference type="InterPro" id="IPR038577">
    <property type="entry name" value="GT10-like_C_sf"/>
</dbReference>
<comment type="similarity">
    <text evidence="3 12">Belongs to the glycosyltransferase 10 family.</text>
</comment>
<dbReference type="InterPro" id="IPR055270">
    <property type="entry name" value="Glyco_tran_10_C"/>
</dbReference>
<dbReference type="InterPro" id="IPR031481">
    <property type="entry name" value="Glyco_tran_10_N"/>
</dbReference>
<reference evidence="15" key="2">
    <citation type="submission" date="2020-01" db="EMBL/GenBank/DDBJ databases">
        <authorList>
            <person name="Korhonen P.K.K."/>
            <person name="Guangxu M.G."/>
            <person name="Wang T.W."/>
            <person name="Stroehlein A.J.S."/>
            <person name="Young N.D."/>
            <person name="Ang C.-S.A."/>
            <person name="Fernando D.W.F."/>
            <person name="Lu H.L."/>
            <person name="Taylor S.T."/>
            <person name="Ehtesham M.E.M."/>
            <person name="Najaraj S.H.N."/>
            <person name="Harsha G.H.G."/>
            <person name="Madugundu A.M."/>
            <person name="Renuse S.R."/>
            <person name="Holt D.H."/>
            <person name="Pandey A.P."/>
            <person name="Papenfuss A.P."/>
            <person name="Gasser R.B.G."/>
            <person name="Fischer K.F."/>
        </authorList>
    </citation>
    <scope>NUCLEOTIDE SEQUENCE</scope>
    <source>
        <strain evidence="15">SSS_KF_BRIS2020</strain>
    </source>
</reference>
<feature type="domain" description="Fucosyltransferase C-terminal" evidence="13">
    <location>
        <begin position="324"/>
        <end position="510"/>
    </location>
</feature>
<keyword evidence="5 12" id="KW-0808">Transferase</keyword>
<reference evidence="16" key="3">
    <citation type="submission" date="2022-06" db="UniProtKB">
        <authorList>
            <consortium name="EnsemblMetazoa"/>
        </authorList>
    </citation>
    <scope>IDENTIFICATION</scope>
</reference>
<proteinExistence type="inferred from homology"/>
<dbReference type="GO" id="GO:0032580">
    <property type="term" value="C:Golgi cisterna membrane"/>
    <property type="evidence" value="ECO:0007669"/>
    <property type="project" value="UniProtKB-SubCell"/>
</dbReference>
<evidence type="ECO:0000256" key="8">
    <source>
        <dbReference type="ARBA" id="ARBA00022989"/>
    </source>
</evidence>
<accession>A0A834RAS0</accession>
<dbReference type="PANTHER" id="PTHR48438:SF1">
    <property type="entry name" value="ALPHA-(1,3)-FUCOSYLTRANSFERASE C-RELATED"/>
    <property type="match status" value="1"/>
</dbReference>
<dbReference type="Proteomes" id="UP000070412">
    <property type="component" value="Unassembled WGS sequence"/>
</dbReference>
<reference evidence="17" key="1">
    <citation type="journal article" date="2020" name="PLoS Negl. Trop. Dis.">
        <title>High-quality nuclear genome for Sarcoptes scabiei-A critical resource for a neglected parasite.</title>
        <authorList>
            <person name="Korhonen P.K."/>
            <person name="Gasser R.B."/>
            <person name="Ma G."/>
            <person name="Wang T."/>
            <person name="Stroehlein A.J."/>
            <person name="Young N.D."/>
            <person name="Ang C.S."/>
            <person name="Fernando D.D."/>
            <person name="Lu H.C."/>
            <person name="Taylor S."/>
            <person name="Reynolds S.L."/>
            <person name="Mofiz E."/>
            <person name="Najaraj S.H."/>
            <person name="Gowda H."/>
            <person name="Madugundu A."/>
            <person name="Renuse S."/>
            <person name="Holt D."/>
            <person name="Pandey A."/>
            <person name="Papenfuss A.T."/>
            <person name="Fischer K."/>
        </authorList>
    </citation>
    <scope>NUCLEOTIDE SEQUENCE [LARGE SCALE GENOMIC DNA]</scope>
</reference>
<dbReference type="AlphaFoldDB" id="A0A834RAS0"/>
<protein>
    <recommendedName>
        <fullName evidence="12">Fucosyltransferase</fullName>
        <ecNumber evidence="12">2.4.1.-</ecNumber>
    </recommendedName>
</protein>
<evidence type="ECO:0000259" key="13">
    <source>
        <dbReference type="Pfam" id="PF00852"/>
    </source>
</evidence>
<evidence type="ECO:0000259" key="14">
    <source>
        <dbReference type="Pfam" id="PF17039"/>
    </source>
</evidence>
<feature type="transmembrane region" description="Helical" evidence="12">
    <location>
        <begin position="12"/>
        <end position="33"/>
    </location>
</feature>